<dbReference type="EMBL" id="BQNB010011649">
    <property type="protein sequence ID" value="GJS93338.1"/>
    <property type="molecule type" value="Genomic_DNA"/>
</dbReference>
<feature type="compositionally biased region" description="Polar residues" evidence="1">
    <location>
        <begin position="370"/>
        <end position="389"/>
    </location>
</feature>
<comment type="caution">
    <text evidence="2">The sequence shown here is derived from an EMBL/GenBank/DDBJ whole genome shotgun (WGS) entry which is preliminary data.</text>
</comment>
<feature type="region of interest" description="Disordered" evidence="1">
    <location>
        <begin position="349"/>
        <end position="389"/>
    </location>
</feature>
<feature type="compositionally biased region" description="Basic and acidic residues" evidence="1">
    <location>
        <begin position="444"/>
        <end position="467"/>
    </location>
</feature>
<name>A0ABQ4ZX65_9ASTR</name>
<sequence length="857" mass="97946">MALTAYADADHASFQDTRRSTLGSAQFLGDKFVSWSSKKQKSTTISTTEAEYIAMSGCYAQILWMRSQLTDYVFAFIKIPLYCDNRSAIALCCNNVQHSRSKHIDIRHHFIIEEVEKGVVEFYFRLQPVFQNEESMSPKRRLFLTTGDSTLPGMDYFISMQLRLNENLKLPTEDQVILKEPASSTRTLSSLQNLEKDLSFTDQFFVKNPQEEEPGKTNADAEVQSMVLVPIHQDTSSVPPMTTLVIDLTTMQSDTPLPTSTTTTSIITTTTSLPSPPQPLQSTTDLILVSRIAPLLVRFRDLHTVDMKDILQQRMFEDDFYKAHTVHNDLYEALQKSLELDYSNQHLADQEEARKKDERDLSPPPPPLSTGTSRSAQQQGNKAPSFSKTAALASQSMAWTTSNTRYESASVFGTHKLSPNDSLMRDDSIPKEQVHLSDDEDFETDHQSKANSRKDWWKPLPEEERPANPEPTWTIPSSNKSDVTGDMTTFLKWYCRQVNKTTLTQADFEGQAYEVGKAFYPDVVHLQFQMEECHKMLTDQVNWANLKGDQVRMNVNQPLPLGRPLAYSRYGYDYLSEIVLRRADHQEHTIAEKDFKNLYPSDFEDLNLLLLQGHLNHLSGSDKRMLYQNQLNLTKPGWDATGYEFNHDYTIIESPRAVVFPVNNNERKIMRFNEIYKFSVGTLTRILEALAHRVKDFKIKRLNSVDVFVILTTDFFREQNDIVIPIKRNWVTTYAVRITWLIADIEDKYHGPIDNAAPTSPSLKNLKVKILRVLRIILEVLPEHPSDTKVLTMKMEILLEPTSNKLLWIFNSLVHSLRALSTLRRSGLRTASAAAKPCQGDSSEFYLITGRIPDGRR</sequence>
<feature type="region of interest" description="Disordered" evidence="1">
    <location>
        <begin position="435"/>
        <end position="479"/>
    </location>
</feature>
<gene>
    <name evidence="2" type="ORF">Tco_0800306</name>
</gene>
<proteinExistence type="predicted"/>
<evidence type="ECO:0000313" key="3">
    <source>
        <dbReference type="Proteomes" id="UP001151760"/>
    </source>
</evidence>
<reference evidence="2" key="2">
    <citation type="submission" date="2022-01" db="EMBL/GenBank/DDBJ databases">
        <authorList>
            <person name="Yamashiro T."/>
            <person name="Shiraishi A."/>
            <person name="Satake H."/>
            <person name="Nakayama K."/>
        </authorList>
    </citation>
    <scope>NUCLEOTIDE SEQUENCE</scope>
</reference>
<feature type="compositionally biased region" description="Basic and acidic residues" evidence="1">
    <location>
        <begin position="349"/>
        <end position="361"/>
    </location>
</feature>
<dbReference type="PANTHER" id="PTHR11439">
    <property type="entry name" value="GAG-POL-RELATED RETROTRANSPOSON"/>
    <property type="match status" value="1"/>
</dbReference>
<reference evidence="2" key="1">
    <citation type="journal article" date="2022" name="Int. J. Mol. Sci.">
        <title>Draft Genome of Tanacetum Coccineum: Genomic Comparison of Closely Related Tanacetum-Family Plants.</title>
        <authorList>
            <person name="Yamashiro T."/>
            <person name="Shiraishi A."/>
            <person name="Nakayama K."/>
            <person name="Satake H."/>
        </authorList>
    </citation>
    <scope>NUCLEOTIDE SEQUENCE</scope>
</reference>
<evidence type="ECO:0000313" key="2">
    <source>
        <dbReference type="EMBL" id="GJS93338.1"/>
    </source>
</evidence>
<dbReference type="Proteomes" id="UP001151760">
    <property type="component" value="Unassembled WGS sequence"/>
</dbReference>
<evidence type="ECO:0000256" key="1">
    <source>
        <dbReference type="SAM" id="MobiDB-lite"/>
    </source>
</evidence>
<accession>A0ABQ4ZX65</accession>
<dbReference type="PANTHER" id="PTHR11439:SF483">
    <property type="entry name" value="PEPTIDE SYNTHASE GLIP-LIKE, PUTATIVE (AFU_ORTHOLOGUE AFUA_3G12920)-RELATED"/>
    <property type="match status" value="1"/>
</dbReference>
<protein>
    <recommendedName>
        <fullName evidence="4">Retrovirus-related Pol polyprotein from transposon TNT 1-94</fullName>
    </recommendedName>
</protein>
<keyword evidence="3" id="KW-1185">Reference proteome</keyword>
<dbReference type="CDD" id="cd09272">
    <property type="entry name" value="RNase_HI_RT_Ty1"/>
    <property type="match status" value="1"/>
</dbReference>
<organism evidence="2 3">
    <name type="scientific">Tanacetum coccineum</name>
    <dbReference type="NCBI Taxonomy" id="301880"/>
    <lineage>
        <taxon>Eukaryota</taxon>
        <taxon>Viridiplantae</taxon>
        <taxon>Streptophyta</taxon>
        <taxon>Embryophyta</taxon>
        <taxon>Tracheophyta</taxon>
        <taxon>Spermatophyta</taxon>
        <taxon>Magnoliopsida</taxon>
        <taxon>eudicotyledons</taxon>
        <taxon>Gunneridae</taxon>
        <taxon>Pentapetalae</taxon>
        <taxon>asterids</taxon>
        <taxon>campanulids</taxon>
        <taxon>Asterales</taxon>
        <taxon>Asteraceae</taxon>
        <taxon>Asteroideae</taxon>
        <taxon>Anthemideae</taxon>
        <taxon>Anthemidinae</taxon>
        <taxon>Tanacetum</taxon>
    </lineage>
</organism>
<evidence type="ECO:0008006" key="4">
    <source>
        <dbReference type="Google" id="ProtNLM"/>
    </source>
</evidence>